<keyword evidence="3" id="KW-1185">Reference proteome</keyword>
<comment type="caution">
    <text evidence="2">The sequence shown here is derived from an EMBL/GenBank/DDBJ whole genome shotgun (WGS) entry which is preliminary data.</text>
</comment>
<organism evidence="2 3">
    <name type="scientific">Primorskyibacter flagellatus</name>
    <dbReference type="NCBI Taxonomy" id="1387277"/>
    <lineage>
        <taxon>Bacteria</taxon>
        <taxon>Pseudomonadati</taxon>
        <taxon>Pseudomonadota</taxon>
        <taxon>Alphaproteobacteria</taxon>
        <taxon>Rhodobacterales</taxon>
        <taxon>Roseobacteraceae</taxon>
        <taxon>Primorskyibacter</taxon>
    </lineage>
</organism>
<accession>A0A917A936</accession>
<sequence>MRLLLALLLCLPLPVFAKSDGLTACTTSVNGEPITLNYNPDDETVKDNQSFREWLRGEHKGLDCPAFVTLRYLTPELDDTQRGPFCLAWDKETRTYSGFAEGERDRYLACEKPTRSFCERVSDTADSAALISGLRKPKDAEEEDYLKHSSGAVILRGGDTIVTRSLSDALRASLIAALGTAVTAVGAPAAATTLVAVGGAVYVCREK</sequence>
<protein>
    <submittedName>
        <fullName evidence="2">Uncharacterized protein</fullName>
    </submittedName>
</protein>
<keyword evidence="1" id="KW-0732">Signal</keyword>
<evidence type="ECO:0000256" key="1">
    <source>
        <dbReference type="SAM" id="SignalP"/>
    </source>
</evidence>
<proteinExistence type="predicted"/>
<reference evidence="3" key="1">
    <citation type="journal article" date="2019" name="Int. J. Syst. Evol. Microbiol.">
        <title>The Global Catalogue of Microorganisms (GCM) 10K type strain sequencing project: providing services to taxonomists for standard genome sequencing and annotation.</title>
        <authorList>
            <consortium name="The Broad Institute Genomics Platform"/>
            <consortium name="The Broad Institute Genome Sequencing Center for Infectious Disease"/>
            <person name="Wu L."/>
            <person name="Ma J."/>
        </authorList>
    </citation>
    <scope>NUCLEOTIDE SEQUENCE [LARGE SCALE GENOMIC DNA]</scope>
    <source>
        <strain evidence="3">CGMCC 1.12664</strain>
    </source>
</reference>
<name>A0A917A936_9RHOB</name>
<feature type="chain" id="PRO_5037494925" evidence="1">
    <location>
        <begin position="18"/>
        <end position="207"/>
    </location>
</feature>
<dbReference type="Proteomes" id="UP000612855">
    <property type="component" value="Unassembled WGS sequence"/>
</dbReference>
<dbReference type="AlphaFoldDB" id="A0A917A936"/>
<evidence type="ECO:0000313" key="2">
    <source>
        <dbReference type="EMBL" id="GGE35389.1"/>
    </source>
</evidence>
<gene>
    <name evidence="2" type="ORF">GCM10011360_24030</name>
</gene>
<feature type="signal peptide" evidence="1">
    <location>
        <begin position="1"/>
        <end position="17"/>
    </location>
</feature>
<evidence type="ECO:0000313" key="3">
    <source>
        <dbReference type="Proteomes" id="UP000612855"/>
    </source>
</evidence>
<dbReference type="EMBL" id="BMFJ01000001">
    <property type="protein sequence ID" value="GGE35389.1"/>
    <property type="molecule type" value="Genomic_DNA"/>
</dbReference>